<evidence type="ECO:0000313" key="2">
    <source>
        <dbReference type="EMBL" id="CDG98689.1"/>
    </source>
</evidence>
<evidence type="ECO:0000256" key="1">
    <source>
        <dbReference type="ARBA" id="ARBA00023026"/>
    </source>
</evidence>
<accession>A0A077NIY5</accession>
<dbReference type="HOGENOM" id="CLU_003628_0_0_6"/>
<keyword evidence="1" id="KW-0843">Virulence</keyword>
<sequence length="1184" mass="132560">MDKNHNYSDEQQNMKKVSPLLTAVAEISLPEIPSPEKYSLTTVKQHNTPPSVSLVDSLRNLGYHSIFDIVSLSKQRFIKRHNESLAGHAEIIFDKAVSMANQLVQYYRQNPLRQYDGQTAAFLSTTTDNQNTNEQTGKLPDYSGLFPEPWDDFCQPDAIESLDSPANYLLDLYKFIQQIEMDGTNQAILLASRRSDISHLMLDSDALYKELPALTIVNDVLSESARIYINQTGEANKPVNQVLGETRFPFTLSYNLPTQQINRGLAESKNELGTVIRQVDTHFPWHTEISKYDQILLAYSQLSNEQISLLTEAAPFSQNLLSRDQLIKAYYGSSTTELVPDKDISRHAYIVAQDDSVEGPIKLVENSPNAYDRISITCKNQADKTISVKLRAENVLTYYRVKARMEPFDNSPPFSRQLKLTYVESDNSDIGNLDDGPYFGNMTIYAATPKETPSGENQPTGPIDGIVFQAMSYRLAIAKSGTSSSELSPQANDFFINNYGLSEEESAQLKKIAIFGDQTGTQVTHIENLFSSGNYRPIVSPNAHFSNPIFFNGQSTATFPAAYHYGGVYINAGQQDALEIIRADNGREIKAVSNFRYDRLNRFVRLQRWLGLPYHQLDLLLASGIKAEADNLDMSITDNVLKELGLFRHLNMQYKVTPEMFAGWLYQITPFSTSDSVPFFDQIFNQTKLFDQPLTLDDEVFNYTATQGDDAKTVKQLCAGLGISTVTFQLIAPIVESALTPTQDTLTGKLRRNLDVVSRLYRLVSIPRTFGLSTEDGVFLIDILTGNHGYLAQQPIFTADPTRKDDILIVIMKIEAVSRWLAKTKITAAKLSLMLGQTVLPVVPTDSMVTFFKGIEAGLSDSVLLSPSDFTRPELTTVTWWELLTAEGGLLNVQGLLLDIPPEWDKTDETQIREKVKALFKEGEAPQDNVINIVTQLLIQAKNAQENLLSSAIAAEYGVEKSLVPLQLRWLGSNVYLVLEMILAGVPETAAELSHQFTDLTYSLLIYTQIISTLKINKNLLLLRLTKPEWLGLSNSKTSNSLSLNEIYLLTRYQDFVNNANQNEDKIHDYFSYANKPQANGKAVKDNNDESEKCAEILADILGWNADEIYLACTLRELTPPQAKNLPHIDWLRRLQQLAVTTSLSVKTLWDASTLTLNTDFSLYQSVGEAVMAALKTQGDNENV</sequence>
<comment type="caution">
    <text evidence="2">The sequence shown here is derived from an EMBL/GenBank/DDBJ whole genome shotgun (WGS) entry which is preliminary data.</text>
</comment>
<dbReference type="Pfam" id="PF03538">
    <property type="entry name" value="VRP1"/>
    <property type="match status" value="1"/>
</dbReference>
<dbReference type="RefSeq" id="WP_038213284.1">
    <property type="nucleotide sequence ID" value="NZ_CAWLWN010000045.1"/>
</dbReference>
<proteinExistence type="predicted"/>
<dbReference type="InterPro" id="IPR018003">
    <property type="entry name" value="Insecticidal_toxin/plasmid_vir"/>
</dbReference>
<protein>
    <submittedName>
        <fullName evidence="2">A component of insecticidal toxin complex (Tc)</fullName>
    </submittedName>
</protein>
<reference evidence="2" key="1">
    <citation type="submission" date="2013-07" db="EMBL/GenBank/DDBJ databases">
        <title>Sub-species coevolution in mutualistic symbiosis.</title>
        <authorList>
            <person name="Murfin K."/>
            <person name="Klassen J."/>
            <person name="Lee M."/>
            <person name="Forst S."/>
            <person name="Stock P."/>
            <person name="Goodrich-Blair H."/>
        </authorList>
    </citation>
    <scope>NUCLEOTIDE SEQUENCE [LARGE SCALE GENOMIC DNA]</scope>
    <source>
        <strain evidence="2">Puntauvense</strain>
    </source>
</reference>
<dbReference type="EMBL" id="CBSW010000251">
    <property type="protein sequence ID" value="CDG98689.1"/>
    <property type="molecule type" value="Genomic_DNA"/>
</dbReference>
<gene>
    <name evidence="2" type="primary">tccA</name>
    <name evidence="2" type="ORF">XBP1_470005</name>
</gene>
<name>A0A077NIY5_XENBV</name>
<organism evidence="2">
    <name type="scientific">Xenorhabdus bovienii str. puntauvense</name>
    <dbReference type="NCBI Taxonomy" id="1398201"/>
    <lineage>
        <taxon>Bacteria</taxon>
        <taxon>Pseudomonadati</taxon>
        <taxon>Pseudomonadota</taxon>
        <taxon>Gammaproteobacteria</taxon>
        <taxon>Enterobacterales</taxon>
        <taxon>Morganellaceae</taxon>
        <taxon>Xenorhabdus</taxon>
    </lineage>
</organism>
<dbReference type="Proteomes" id="UP000028511">
    <property type="component" value="Unassembled WGS sequence"/>
</dbReference>
<dbReference type="AlphaFoldDB" id="A0A077NIY5"/>